<dbReference type="EMBL" id="VYKK01000004">
    <property type="protein sequence ID" value="KAA9007262.1"/>
    <property type="molecule type" value="Genomic_DNA"/>
</dbReference>
<gene>
    <name evidence="1" type="ORF">F4V43_01890</name>
</gene>
<name>A0A5J5GHS2_9BACL</name>
<reference evidence="1 2" key="1">
    <citation type="submission" date="2019-09" db="EMBL/GenBank/DDBJ databases">
        <title>Bacillus ochoae sp. nov., Paenibacillus whitsoniae sp. nov., Paenibacillus spiritus sp. nov. Isolated from the Mars Exploration Rover during spacecraft assembly.</title>
        <authorList>
            <person name="Seuylemezian A."/>
            <person name="Vaishampayan P."/>
        </authorList>
    </citation>
    <scope>NUCLEOTIDE SEQUENCE [LARGE SCALE GENOMIC DNA]</scope>
    <source>
        <strain evidence="1 2">MER_111</strain>
    </source>
</reference>
<dbReference type="AlphaFoldDB" id="A0A5J5GHS2"/>
<dbReference type="Proteomes" id="UP000367750">
    <property type="component" value="Unassembled WGS sequence"/>
</dbReference>
<comment type="caution">
    <text evidence="1">The sequence shown here is derived from an EMBL/GenBank/DDBJ whole genome shotgun (WGS) entry which is preliminary data.</text>
</comment>
<accession>A0A5J5GHS2</accession>
<proteinExistence type="predicted"/>
<dbReference type="OrthoDB" id="2665623at2"/>
<keyword evidence="2" id="KW-1185">Reference proteome</keyword>
<sequence length="89" mass="10521">MKSETKTQGSSLEFTDKEEEASFVIIIEQLKMFVGVNLDITLNKMYEVKRKFYDENPYVSFLNGEVYIINDIGKELYGFPLMCKLQWYK</sequence>
<evidence type="ECO:0000313" key="1">
    <source>
        <dbReference type="EMBL" id="KAA9007262.1"/>
    </source>
</evidence>
<protein>
    <submittedName>
        <fullName evidence="1">Uncharacterized protein</fullName>
    </submittedName>
</protein>
<evidence type="ECO:0000313" key="2">
    <source>
        <dbReference type="Proteomes" id="UP000367750"/>
    </source>
</evidence>
<organism evidence="1 2">
    <name type="scientific">Paenibacillus spiritus</name>
    <dbReference type="NCBI Taxonomy" id="2496557"/>
    <lineage>
        <taxon>Bacteria</taxon>
        <taxon>Bacillati</taxon>
        <taxon>Bacillota</taxon>
        <taxon>Bacilli</taxon>
        <taxon>Bacillales</taxon>
        <taxon>Paenibacillaceae</taxon>
        <taxon>Paenibacillus</taxon>
    </lineage>
</organism>
<dbReference type="RefSeq" id="WP_150456552.1">
    <property type="nucleotide sequence ID" value="NZ_VYKK01000004.1"/>
</dbReference>